<evidence type="ECO:0000313" key="7">
    <source>
        <dbReference type="EMBL" id="OBI03493.1"/>
    </source>
</evidence>
<dbReference type="PANTHER" id="PTHR30213:SF0">
    <property type="entry name" value="UPF0761 MEMBRANE PROTEIN YIHY"/>
    <property type="match status" value="1"/>
</dbReference>
<gene>
    <name evidence="7" type="ORF">A5679_16325</name>
</gene>
<feature type="transmembrane region" description="Helical" evidence="6">
    <location>
        <begin position="146"/>
        <end position="167"/>
    </location>
</feature>
<evidence type="ECO:0000313" key="8">
    <source>
        <dbReference type="Proteomes" id="UP000092207"/>
    </source>
</evidence>
<protein>
    <submittedName>
        <fullName evidence="7">Ribonuclease BN</fullName>
    </submittedName>
</protein>
<keyword evidence="3 6" id="KW-0812">Transmembrane</keyword>
<dbReference type="EMBL" id="LZJY01000202">
    <property type="protein sequence ID" value="OBI03493.1"/>
    <property type="molecule type" value="Genomic_DNA"/>
</dbReference>
<feature type="transmembrane region" description="Helical" evidence="6">
    <location>
        <begin position="38"/>
        <end position="59"/>
    </location>
</feature>
<feature type="transmembrane region" description="Helical" evidence="6">
    <location>
        <begin position="252"/>
        <end position="274"/>
    </location>
</feature>
<dbReference type="RefSeq" id="WP_067268963.1">
    <property type="nucleotide sequence ID" value="NZ_LZJW01000019.1"/>
</dbReference>
<reference evidence="7 8" key="1">
    <citation type="submission" date="2016-06" db="EMBL/GenBank/DDBJ databases">
        <authorList>
            <person name="Kjaerup R.B."/>
            <person name="Dalgaard T.S."/>
            <person name="Juul-Madsen H.R."/>
        </authorList>
    </citation>
    <scope>NUCLEOTIDE SEQUENCE [LARGE SCALE GENOMIC DNA]</scope>
    <source>
        <strain evidence="7 8">E2838</strain>
    </source>
</reference>
<comment type="subcellular location">
    <subcellularLocation>
        <location evidence="1">Cell membrane</location>
        <topology evidence="1">Multi-pass membrane protein</topology>
    </subcellularLocation>
</comment>
<evidence type="ECO:0000256" key="1">
    <source>
        <dbReference type="ARBA" id="ARBA00004651"/>
    </source>
</evidence>
<keyword evidence="5 6" id="KW-0472">Membrane</keyword>
<dbReference type="OrthoDB" id="3209118at2"/>
<name>A0A1A2VSC8_MYCSC</name>
<dbReference type="AlphaFoldDB" id="A0A1A2VSC8"/>
<dbReference type="InterPro" id="IPR017039">
    <property type="entry name" value="Virul_fac_BrkB"/>
</dbReference>
<feature type="transmembrane region" description="Helical" evidence="6">
    <location>
        <begin position="106"/>
        <end position="126"/>
    </location>
</feature>
<dbReference type="Proteomes" id="UP000092207">
    <property type="component" value="Unassembled WGS sequence"/>
</dbReference>
<evidence type="ECO:0000256" key="4">
    <source>
        <dbReference type="ARBA" id="ARBA00022989"/>
    </source>
</evidence>
<evidence type="ECO:0000256" key="5">
    <source>
        <dbReference type="ARBA" id="ARBA00023136"/>
    </source>
</evidence>
<evidence type="ECO:0000256" key="3">
    <source>
        <dbReference type="ARBA" id="ARBA00022692"/>
    </source>
</evidence>
<keyword evidence="2" id="KW-1003">Cell membrane</keyword>
<feature type="transmembrane region" description="Helical" evidence="6">
    <location>
        <begin position="187"/>
        <end position="207"/>
    </location>
</feature>
<accession>A0A1A2VSC8</accession>
<sequence>MSDQVAKPSRHHIWRLTLRTLSKSWDDSIFSESAQAGFWSALSLPPLLLGMLGSLAYVAPLFGPDTLSAVEKSIISAIRSFFSPSVVNEIIEPTIRDVTANARGEVVSVGFLISMWAGSSAISAYVDAVVEAHDQTPLRHPVRQRLFALFLYVVMLVFVVGAAPVLVVGPRKLSEHIPDSLANVLRYGYYPALILGLLIGVVILYRVALPEPLPTHRLIFGAVLAMAVFLIATLGLRVYLRWITSTGYTYGALSTPIAFLLFAFFGGFAVMLGAELNAAIQEEFPAPKTHAHRLRKWLQSRITPLKGTAAPAPEPAAADNAAL</sequence>
<evidence type="ECO:0000256" key="2">
    <source>
        <dbReference type="ARBA" id="ARBA00022475"/>
    </source>
</evidence>
<proteinExistence type="predicted"/>
<dbReference type="GO" id="GO:0005886">
    <property type="term" value="C:plasma membrane"/>
    <property type="evidence" value="ECO:0007669"/>
    <property type="project" value="UniProtKB-SubCell"/>
</dbReference>
<dbReference type="Pfam" id="PF03631">
    <property type="entry name" value="Virul_fac_BrkB"/>
    <property type="match status" value="1"/>
</dbReference>
<feature type="transmembrane region" description="Helical" evidence="6">
    <location>
        <begin position="219"/>
        <end position="240"/>
    </location>
</feature>
<organism evidence="7 8">
    <name type="scientific">Mycobacterium scrofulaceum</name>
    <dbReference type="NCBI Taxonomy" id="1783"/>
    <lineage>
        <taxon>Bacteria</taxon>
        <taxon>Bacillati</taxon>
        <taxon>Actinomycetota</taxon>
        <taxon>Actinomycetes</taxon>
        <taxon>Mycobacteriales</taxon>
        <taxon>Mycobacteriaceae</taxon>
        <taxon>Mycobacterium</taxon>
    </lineage>
</organism>
<comment type="caution">
    <text evidence="7">The sequence shown here is derived from an EMBL/GenBank/DDBJ whole genome shotgun (WGS) entry which is preliminary data.</text>
</comment>
<dbReference type="PIRSF" id="PIRSF035875">
    <property type="entry name" value="RNase_BN"/>
    <property type="match status" value="1"/>
</dbReference>
<dbReference type="PANTHER" id="PTHR30213">
    <property type="entry name" value="INNER MEMBRANE PROTEIN YHJD"/>
    <property type="match status" value="1"/>
</dbReference>
<evidence type="ECO:0000256" key="6">
    <source>
        <dbReference type="SAM" id="Phobius"/>
    </source>
</evidence>
<keyword evidence="4 6" id="KW-1133">Transmembrane helix</keyword>